<dbReference type="EMBL" id="JBHTCJ010000017">
    <property type="protein sequence ID" value="MFC7344593.1"/>
    <property type="molecule type" value="Genomic_DNA"/>
</dbReference>
<name>A0ABW2LTG0_9PSEU</name>
<evidence type="ECO:0000313" key="1">
    <source>
        <dbReference type="EMBL" id="MFC7344593.1"/>
    </source>
</evidence>
<organism evidence="1 2">
    <name type="scientific">Saccharopolyspora griseoalba</name>
    <dbReference type="NCBI Taxonomy" id="1431848"/>
    <lineage>
        <taxon>Bacteria</taxon>
        <taxon>Bacillati</taxon>
        <taxon>Actinomycetota</taxon>
        <taxon>Actinomycetes</taxon>
        <taxon>Pseudonocardiales</taxon>
        <taxon>Pseudonocardiaceae</taxon>
        <taxon>Saccharopolyspora</taxon>
    </lineage>
</organism>
<keyword evidence="2" id="KW-1185">Reference proteome</keyword>
<protein>
    <submittedName>
        <fullName evidence="1">Uncharacterized protein</fullName>
    </submittedName>
</protein>
<dbReference type="Proteomes" id="UP001596504">
    <property type="component" value="Unassembled WGS sequence"/>
</dbReference>
<comment type="caution">
    <text evidence="1">The sequence shown here is derived from an EMBL/GenBank/DDBJ whole genome shotgun (WGS) entry which is preliminary data.</text>
</comment>
<accession>A0ABW2LTG0</accession>
<proteinExistence type="predicted"/>
<evidence type="ECO:0000313" key="2">
    <source>
        <dbReference type="Proteomes" id="UP001596504"/>
    </source>
</evidence>
<dbReference type="RefSeq" id="WP_380672526.1">
    <property type="nucleotide sequence ID" value="NZ_JBHTCJ010000017.1"/>
</dbReference>
<reference evidence="2" key="1">
    <citation type="journal article" date="2019" name="Int. J. Syst. Evol. Microbiol.">
        <title>The Global Catalogue of Microorganisms (GCM) 10K type strain sequencing project: providing services to taxonomists for standard genome sequencing and annotation.</title>
        <authorList>
            <consortium name="The Broad Institute Genomics Platform"/>
            <consortium name="The Broad Institute Genome Sequencing Center for Infectious Disease"/>
            <person name="Wu L."/>
            <person name="Ma J."/>
        </authorList>
    </citation>
    <scope>NUCLEOTIDE SEQUENCE [LARGE SCALE GENOMIC DNA]</scope>
    <source>
        <strain evidence="2">WLHS5</strain>
    </source>
</reference>
<sequence>MHANTLTFLAGDHSRSLDGVKAVKDTQQRVWILDGDGQAHTLDHRHVASVVELRRSRDLVAVDPADEPPSPVGR</sequence>
<gene>
    <name evidence="1" type="ORF">ACFQRI_24565</name>
</gene>